<dbReference type="InterPro" id="IPR031283">
    <property type="entry name" value="AMIGO"/>
</dbReference>
<dbReference type="SUPFAM" id="SSF52058">
    <property type="entry name" value="L domain-like"/>
    <property type="match status" value="1"/>
</dbReference>
<dbReference type="GO" id="GO:0015459">
    <property type="term" value="F:potassium channel regulator activity"/>
    <property type="evidence" value="ECO:0007669"/>
    <property type="project" value="Ensembl"/>
</dbReference>
<dbReference type="PRINTS" id="PR00019">
    <property type="entry name" value="LEURICHRPT"/>
</dbReference>
<reference evidence="12" key="2">
    <citation type="submission" date="2025-09" db="UniProtKB">
        <authorList>
            <consortium name="Ensembl"/>
        </authorList>
    </citation>
    <scope>IDENTIFICATION</scope>
</reference>
<feature type="chain" id="PRO_5034892574" evidence="11">
    <location>
        <begin position="28"/>
        <end position="314"/>
    </location>
</feature>
<accession>A0A8C2QCN8</accession>
<keyword evidence="4" id="KW-0812">Transmembrane</keyword>
<sequence>MQPPRDLRGLWLLLLSLFLLLFEVARAGRSVVSCPANCLCASNILSCSKQQLPSVPQSLPSYTALLDLSHNNLSRLRAEWTPTRLINLHSLLLSHNHLNFISSEAFVPVPNLRYLDLSSNHLHTLDEFLFSDLHALEVLLLYNNRIMAVDRYAFEDMAQLQKLYLSQNQISRFPLELIKDGNKLPKLMLLDLSSNKLKKLPFTDLQKLPAWVKNGLYLHNNPLECDCKLYQLFSHWQYRQLSSVMDFQEDLYCMHFKKPHNVFNLDFFNCSEYKESAWEAHLGDTLTITCDTKQTLPPTMYTRLANLGANGLYQ</sequence>
<keyword evidence="9" id="KW-0325">Glycoprotein</keyword>
<keyword evidence="8" id="KW-0472">Membrane</keyword>
<keyword evidence="6" id="KW-0130">Cell adhesion</keyword>
<dbReference type="PANTHER" id="PTHR24368">
    <property type="entry name" value="AMPHOTERIN-INDUCED PROTEIN"/>
    <property type="match status" value="1"/>
</dbReference>
<dbReference type="PROSITE" id="PS51450">
    <property type="entry name" value="LRR"/>
    <property type="match status" value="3"/>
</dbReference>
<evidence type="ECO:0000256" key="2">
    <source>
        <dbReference type="ARBA" id="ARBA00005670"/>
    </source>
</evidence>
<protein>
    <submittedName>
        <fullName evidence="12">Adhesion molecule with Ig like domain 1</fullName>
    </submittedName>
</protein>
<evidence type="ECO:0000256" key="1">
    <source>
        <dbReference type="ARBA" id="ARBA00004479"/>
    </source>
</evidence>
<dbReference type="SMART" id="SM00369">
    <property type="entry name" value="LRR_TYP"/>
    <property type="match status" value="5"/>
</dbReference>
<evidence type="ECO:0000256" key="11">
    <source>
        <dbReference type="SAM" id="SignalP"/>
    </source>
</evidence>
<evidence type="ECO:0000256" key="4">
    <source>
        <dbReference type="ARBA" id="ARBA00022692"/>
    </source>
</evidence>
<dbReference type="GO" id="GO:0007420">
    <property type="term" value="P:brain development"/>
    <property type="evidence" value="ECO:0007669"/>
    <property type="project" value="TreeGrafter"/>
</dbReference>
<dbReference type="AlphaFoldDB" id="A0A8C2QCN8"/>
<dbReference type="GO" id="GO:0007155">
    <property type="term" value="P:cell adhesion"/>
    <property type="evidence" value="ECO:0007669"/>
    <property type="project" value="UniProtKB-KW"/>
</dbReference>
<dbReference type="PANTHER" id="PTHR24368:SF1">
    <property type="entry name" value="AMPHOTERIN-INDUCED PROTEIN 1"/>
    <property type="match status" value="1"/>
</dbReference>
<dbReference type="FunFam" id="3.80.10.10:FF:000181">
    <property type="entry name" value="amphoterin-induced protein 1 isoform X1"/>
    <property type="match status" value="1"/>
</dbReference>
<keyword evidence="3" id="KW-0433">Leucine-rich repeat</keyword>
<dbReference type="GO" id="GO:1901381">
    <property type="term" value="P:positive regulation of potassium ion transmembrane transport"/>
    <property type="evidence" value="ECO:0007669"/>
    <property type="project" value="Ensembl"/>
</dbReference>
<dbReference type="GO" id="GO:0051965">
    <property type="term" value="P:positive regulation of synapse assembly"/>
    <property type="evidence" value="ECO:0007669"/>
    <property type="project" value="Ensembl"/>
</dbReference>
<comment type="subcellular location">
    <subcellularLocation>
        <location evidence="1">Membrane</location>
        <topology evidence="1">Single-pass type I membrane protein</topology>
    </subcellularLocation>
</comment>
<dbReference type="InterPro" id="IPR001611">
    <property type="entry name" value="Leu-rich_rpt"/>
</dbReference>
<dbReference type="Ensembl" id="ENSCGRT00001002196.1">
    <property type="protein sequence ID" value="ENSCGRP00001001834.1"/>
    <property type="gene ID" value="ENSCGRG00001001756.1"/>
</dbReference>
<dbReference type="Proteomes" id="UP000694386">
    <property type="component" value="Unplaced"/>
</dbReference>
<dbReference type="InterPro" id="IPR003591">
    <property type="entry name" value="Leu-rich_rpt_typical-subtyp"/>
</dbReference>
<reference evidence="12" key="1">
    <citation type="submission" date="2025-08" db="UniProtKB">
        <authorList>
            <consortium name="Ensembl"/>
        </authorList>
    </citation>
    <scope>IDENTIFICATION</scope>
</reference>
<keyword evidence="7" id="KW-1133">Transmembrane helix</keyword>
<comment type="similarity">
    <text evidence="2">Belongs to the immunoglobulin superfamily. AMIGO family.</text>
</comment>
<evidence type="ECO:0000256" key="3">
    <source>
        <dbReference type="ARBA" id="ARBA00022614"/>
    </source>
</evidence>
<dbReference type="Pfam" id="PF13855">
    <property type="entry name" value="LRR_8"/>
    <property type="match status" value="1"/>
</dbReference>
<keyword evidence="5" id="KW-0677">Repeat</keyword>
<organism evidence="12 13">
    <name type="scientific">Cricetulus griseus</name>
    <name type="common">Chinese hamster</name>
    <name type="synonym">Cricetulus barabensis griseus</name>
    <dbReference type="NCBI Taxonomy" id="10029"/>
    <lineage>
        <taxon>Eukaryota</taxon>
        <taxon>Metazoa</taxon>
        <taxon>Chordata</taxon>
        <taxon>Craniata</taxon>
        <taxon>Vertebrata</taxon>
        <taxon>Euteleostomi</taxon>
        <taxon>Mammalia</taxon>
        <taxon>Eutheria</taxon>
        <taxon>Euarchontoglires</taxon>
        <taxon>Glires</taxon>
        <taxon>Rodentia</taxon>
        <taxon>Myomorpha</taxon>
        <taxon>Muroidea</taxon>
        <taxon>Cricetidae</taxon>
        <taxon>Cricetinae</taxon>
        <taxon>Cricetulus</taxon>
    </lineage>
</organism>
<feature type="signal peptide" evidence="11">
    <location>
        <begin position="1"/>
        <end position="27"/>
    </location>
</feature>
<evidence type="ECO:0000256" key="8">
    <source>
        <dbReference type="ARBA" id="ARBA00023136"/>
    </source>
</evidence>
<keyword evidence="11" id="KW-0732">Signal</keyword>
<evidence type="ECO:0000256" key="7">
    <source>
        <dbReference type="ARBA" id="ARBA00022989"/>
    </source>
</evidence>
<dbReference type="GO" id="GO:0032809">
    <property type="term" value="C:neuronal cell body membrane"/>
    <property type="evidence" value="ECO:0007669"/>
    <property type="project" value="Ensembl"/>
</dbReference>
<dbReference type="Gene3D" id="3.80.10.10">
    <property type="entry name" value="Ribonuclease Inhibitor"/>
    <property type="match status" value="1"/>
</dbReference>
<evidence type="ECO:0000313" key="13">
    <source>
        <dbReference type="Proteomes" id="UP000694386"/>
    </source>
</evidence>
<evidence type="ECO:0000256" key="9">
    <source>
        <dbReference type="ARBA" id="ARBA00023180"/>
    </source>
</evidence>
<evidence type="ECO:0000256" key="6">
    <source>
        <dbReference type="ARBA" id="ARBA00022889"/>
    </source>
</evidence>
<evidence type="ECO:0000313" key="12">
    <source>
        <dbReference type="Ensembl" id="ENSCGRP00001001834.1"/>
    </source>
</evidence>
<dbReference type="GO" id="GO:0008076">
    <property type="term" value="C:voltage-gated potassium channel complex"/>
    <property type="evidence" value="ECO:0007669"/>
    <property type="project" value="Ensembl"/>
</dbReference>
<evidence type="ECO:0000256" key="10">
    <source>
        <dbReference type="ARBA" id="ARBA00023319"/>
    </source>
</evidence>
<proteinExistence type="inferred from homology"/>
<evidence type="ECO:0000256" key="5">
    <source>
        <dbReference type="ARBA" id="ARBA00022737"/>
    </source>
</evidence>
<keyword evidence="10" id="KW-0393">Immunoglobulin domain</keyword>
<name>A0A8C2QCN8_CRIGR</name>
<dbReference type="GO" id="GO:0030425">
    <property type="term" value="C:dendrite"/>
    <property type="evidence" value="ECO:0007669"/>
    <property type="project" value="Ensembl"/>
</dbReference>
<dbReference type="InterPro" id="IPR032675">
    <property type="entry name" value="LRR_dom_sf"/>
</dbReference>